<dbReference type="EC" id="2.8.1.1" evidence="3"/>
<dbReference type="AlphaFoldDB" id="A0A2R8AX66"/>
<evidence type="ECO:0000259" key="2">
    <source>
        <dbReference type="PROSITE" id="PS50206"/>
    </source>
</evidence>
<dbReference type="PROSITE" id="PS00380">
    <property type="entry name" value="RHODANESE_1"/>
    <property type="match status" value="1"/>
</dbReference>
<dbReference type="SUPFAM" id="SSF52821">
    <property type="entry name" value="Rhodanese/Cell cycle control phosphatase"/>
    <property type="match status" value="1"/>
</dbReference>
<proteinExistence type="predicted"/>
<dbReference type="PANTHER" id="PTHR43031:SF1">
    <property type="entry name" value="PYRIDINE NUCLEOTIDE-DISULPHIDE OXIDOREDUCTASE"/>
    <property type="match status" value="1"/>
</dbReference>
<accession>A0A2R8AX66</accession>
<feature type="signal peptide" evidence="1">
    <location>
        <begin position="1"/>
        <end position="27"/>
    </location>
</feature>
<organism evidence="3 4">
    <name type="scientific">Pseudoprimorskyibacter insulae</name>
    <dbReference type="NCBI Taxonomy" id="1695997"/>
    <lineage>
        <taxon>Bacteria</taxon>
        <taxon>Pseudomonadati</taxon>
        <taxon>Pseudomonadota</taxon>
        <taxon>Alphaproteobacteria</taxon>
        <taxon>Rhodobacterales</taxon>
        <taxon>Paracoccaceae</taxon>
        <taxon>Pseudoprimorskyibacter</taxon>
    </lineage>
</organism>
<dbReference type="InterPro" id="IPR050229">
    <property type="entry name" value="GlpE_sulfurtransferase"/>
</dbReference>
<keyword evidence="4" id="KW-1185">Reference proteome</keyword>
<feature type="chain" id="PRO_5015346857" evidence="1">
    <location>
        <begin position="28"/>
        <end position="146"/>
    </location>
</feature>
<keyword evidence="1" id="KW-0732">Signal</keyword>
<protein>
    <submittedName>
        <fullName evidence="3">Thiosulfate sulfurtransferase PspE</fullName>
        <ecNumber evidence="3">2.8.1.1</ecNumber>
    </submittedName>
</protein>
<dbReference type="Gene3D" id="3.40.250.10">
    <property type="entry name" value="Rhodanese-like domain"/>
    <property type="match status" value="1"/>
</dbReference>
<dbReference type="SMART" id="SM00450">
    <property type="entry name" value="RHOD"/>
    <property type="match status" value="1"/>
</dbReference>
<gene>
    <name evidence="3" type="primary">pspE_1</name>
    <name evidence="3" type="ORF">PRI8871_02398</name>
</gene>
<dbReference type="CDD" id="cd00158">
    <property type="entry name" value="RHOD"/>
    <property type="match status" value="1"/>
</dbReference>
<keyword evidence="3" id="KW-0808">Transferase</keyword>
<name>A0A2R8AX66_9RHOB</name>
<dbReference type="PANTHER" id="PTHR43031">
    <property type="entry name" value="FAD-DEPENDENT OXIDOREDUCTASE"/>
    <property type="match status" value="1"/>
</dbReference>
<dbReference type="PROSITE" id="PS50206">
    <property type="entry name" value="RHODANESE_3"/>
    <property type="match status" value="1"/>
</dbReference>
<dbReference type="InterPro" id="IPR036873">
    <property type="entry name" value="Rhodanese-like_dom_sf"/>
</dbReference>
<feature type="domain" description="Rhodanese" evidence="2">
    <location>
        <begin position="60"/>
        <end position="143"/>
    </location>
</feature>
<dbReference type="EMBL" id="OMOJ01000004">
    <property type="protein sequence ID" value="SPF80588.1"/>
    <property type="molecule type" value="Genomic_DNA"/>
</dbReference>
<dbReference type="RefSeq" id="WP_245897847.1">
    <property type="nucleotide sequence ID" value="NZ_OMOJ01000004.1"/>
</dbReference>
<dbReference type="Pfam" id="PF00581">
    <property type="entry name" value="Rhodanese"/>
    <property type="match status" value="1"/>
</dbReference>
<dbReference type="InterPro" id="IPR001307">
    <property type="entry name" value="Thiosulphate_STrfase_CS"/>
</dbReference>
<dbReference type="Proteomes" id="UP000244904">
    <property type="component" value="Unassembled WGS sequence"/>
</dbReference>
<reference evidence="4" key="1">
    <citation type="submission" date="2018-03" db="EMBL/GenBank/DDBJ databases">
        <authorList>
            <person name="Rodrigo-Torres L."/>
            <person name="Arahal R. D."/>
            <person name="Lucena T."/>
        </authorList>
    </citation>
    <scope>NUCLEOTIDE SEQUENCE [LARGE SCALE GENOMIC DNA]</scope>
    <source>
        <strain evidence="4">CECT 8871</strain>
    </source>
</reference>
<evidence type="ECO:0000313" key="3">
    <source>
        <dbReference type="EMBL" id="SPF80588.1"/>
    </source>
</evidence>
<dbReference type="InterPro" id="IPR001763">
    <property type="entry name" value="Rhodanese-like_dom"/>
</dbReference>
<dbReference type="GO" id="GO:0004792">
    <property type="term" value="F:thiosulfate-cyanide sulfurtransferase activity"/>
    <property type="evidence" value="ECO:0007669"/>
    <property type="project" value="UniProtKB-EC"/>
</dbReference>
<sequence>MMLRGFTGKSVSMALALAVGVYPMVSAASDDPVAEAIIDYMDFATYESGIILPAQVDESVFAAATIVDTRDAAQFDAEHIPGAINIEWRQLPGQLDALPDGMVILYCNKGSLSAQATFAARVMGYENVVVLQGGLDEWRNSAAYRP</sequence>
<evidence type="ECO:0000256" key="1">
    <source>
        <dbReference type="SAM" id="SignalP"/>
    </source>
</evidence>
<evidence type="ECO:0000313" key="4">
    <source>
        <dbReference type="Proteomes" id="UP000244904"/>
    </source>
</evidence>